<dbReference type="EMBL" id="BMAV01010181">
    <property type="protein sequence ID" value="GFY55094.1"/>
    <property type="molecule type" value="Genomic_DNA"/>
</dbReference>
<name>A0A8X6XME4_9ARAC</name>
<dbReference type="AlphaFoldDB" id="A0A8X6XME4"/>
<accession>A0A8X6XME4</accession>
<evidence type="ECO:0000256" key="1">
    <source>
        <dbReference type="SAM" id="MobiDB-lite"/>
    </source>
</evidence>
<protein>
    <submittedName>
        <fullName evidence="2">AAA_11 domain-containing protein</fullName>
    </submittedName>
</protein>
<feature type="compositionally biased region" description="Basic residues" evidence="1">
    <location>
        <begin position="258"/>
        <end position="267"/>
    </location>
</feature>
<dbReference type="EMBL" id="BMAV01019795">
    <property type="protein sequence ID" value="GFY73042.1"/>
    <property type="molecule type" value="Genomic_DNA"/>
</dbReference>
<feature type="region of interest" description="Disordered" evidence="1">
    <location>
        <begin position="72"/>
        <end position="108"/>
    </location>
</feature>
<evidence type="ECO:0000313" key="4">
    <source>
        <dbReference type="Proteomes" id="UP000886998"/>
    </source>
</evidence>
<feature type="non-terminal residue" evidence="2">
    <location>
        <position position="267"/>
    </location>
</feature>
<feature type="compositionally biased region" description="Basic residues" evidence="1">
    <location>
        <begin position="81"/>
        <end position="103"/>
    </location>
</feature>
<comment type="caution">
    <text evidence="2">The sequence shown here is derived from an EMBL/GenBank/DDBJ whole genome shotgun (WGS) entry which is preliminary data.</text>
</comment>
<organism evidence="2 4">
    <name type="scientific">Trichonephila inaurata madagascariensis</name>
    <dbReference type="NCBI Taxonomy" id="2747483"/>
    <lineage>
        <taxon>Eukaryota</taxon>
        <taxon>Metazoa</taxon>
        <taxon>Ecdysozoa</taxon>
        <taxon>Arthropoda</taxon>
        <taxon>Chelicerata</taxon>
        <taxon>Arachnida</taxon>
        <taxon>Araneae</taxon>
        <taxon>Araneomorphae</taxon>
        <taxon>Entelegynae</taxon>
        <taxon>Araneoidea</taxon>
        <taxon>Nephilidae</taxon>
        <taxon>Trichonephila</taxon>
        <taxon>Trichonephila inaurata</taxon>
    </lineage>
</organism>
<sequence length="267" mass="30326">MNKNTNYENLSIKKEIEDLSETIVPTSVPLPTSAFNVEFNYSKELDSGINSNLILNVNYPTHSQIETPLHVLANPANSKPAPKKRKYTRKRHVYSKPKKRNKNKKEAEKMPVLNEQNLQHLIEKKSNDNCSDYSSDTIILDDEELSSLTSDFANKLPNILCKEELEPELGKLLISSGMLLEDADESFKTSSKITNSKDQCKISNVPLIKQEPEEFSEPPVLYPVMKEAVRPYFDHERLKMTTFPLLSGSVKESTQPSTKKKQTQAAR</sequence>
<dbReference type="OrthoDB" id="6463604at2759"/>
<reference evidence="2" key="1">
    <citation type="submission" date="2020-08" db="EMBL/GenBank/DDBJ databases">
        <title>Multicomponent nature underlies the extraordinary mechanical properties of spider dragline silk.</title>
        <authorList>
            <person name="Kono N."/>
            <person name="Nakamura H."/>
            <person name="Mori M."/>
            <person name="Yoshida Y."/>
            <person name="Ohtoshi R."/>
            <person name="Malay A.D."/>
            <person name="Moran D.A.P."/>
            <person name="Tomita M."/>
            <person name="Numata K."/>
            <person name="Arakawa K."/>
        </authorList>
    </citation>
    <scope>NUCLEOTIDE SEQUENCE</scope>
</reference>
<evidence type="ECO:0000313" key="2">
    <source>
        <dbReference type="EMBL" id="GFY55094.1"/>
    </source>
</evidence>
<dbReference type="Proteomes" id="UP000886998">
    <property type="component" value="Unassembled WGS sequence"/>
</dbReference>
<evidence type="ECO:0000313" key="3">
    <source>
        <dbReference type="EMBL" id="GFY73042.1"/>
    </source>
</evidence>
<keyword evidence="4" id="KW-1185">Reference proteome</keyword>
<gene>
    <name evidence="2" type="primary">AVEN_77924_1</name>
    <name evidence="3" type="ORF">TNIN_202871</name>
    <name evidence="2" type="ORF">TNIN_346211</name>
</gene>
<feature type="region of interest" description="Disordered" evidence="1">
    <location>
        <begin position="244"/>
        <end position="267"/>
    </location>
</feature>
<proteinExistence type="predicted"/>